<proteinExistence type="predicted"/>
<evidence type="ECO:0008006" key="12">
    <source>
        <dbReference type="Google" id="ProtNLM"/>
    </source>
</evidence>
<dbReference type="AlphaFoldDB" id="W9H4C9"/>
<keyword evidence="3" id="KW-0547">Nucleotide-binding</keyword>
<dbReference type="Gene3D" id="3.40.50.300">
    <property type="entry name" value="P-loop containing nucleotide triphosphate hydrolases"/>
    <property type="match status" value="1"/>
</dbReference>
<evidence type="ECO:0000256" key="6">
    <source>
        <dbReference type="ARBA" id="ARBA00023136"/>
    </source>
</evidence>
<sequence length="556" mass="59463">MNILLGRLRGNLPLTARMIAASLTANALGVASSFYVMLVLNRYVSHGVDSTLVALTTGVVIAIAFEHIFRHVRLRVATGFGRDENERAAMGVYGILLTAKPSNAEILGEASKREAVRAADVIDGAFSPANLAALFDIPFALIFILVILLVSWPLALVCTLFTLLLMLAGLHAQADARDVGRDLSRASADSHALITAAIQNRETTVAFSGIRPLMAEWRRSTLLLRGLRERMSMRQGFAQSLAQSLQSLQGVCVIAVGAILVVRGQLDVGTLIGVNLLASKALAPFTRLVQVGESLVMAKHARAKLESFVKVPVEPAAGMTLMDWSGSIEFRDVAFAPPGMATPIFRHLDFTVPAGGILAVKGRNGAGKTTLARLIMGLVEPQEGAILADGTDIRKLNPGWWRHQVSYLPQEPTFLNMTIRENLLTVNPALSEADLHALLRRSGAERVMASCAQGLDTPIRAFGHELAAGHRRRLALARALAAGGKLVVLDEPTDGLDTEGTAVVYRTLIELARSGHTVVIASHDPRILQGASLILDLDRPTRQLSAVQAEAGSSAS</sequence>
<dbReference type="InterPro" id="IPR036640">
    <property type="entry name" value="ABC1_TM_sf"/>
</dbReference>
<keyword evidence="5 7" id="KW-1133">Transmembrane helix</keyword>
<organism evidence="10 11">
    <name type="scientific">Skermanella stibiiresistens SB22</name>
    <dbReference type="NCBI Taxonomy" id="1385369"/>
    <lineage>
        <taxon>Bacteria</taxon>
        <taxon>Pseudomonadati</taxon>
        <taxon>Pseudomonadota</taxon>
        <taxon>Alphaproteobacteria</taxon>
        <taxon>Rhodospirillales</taxon>
        <taxon>Azospirillaceae</taxon>
        <taxon>Skermanella</taxon>
    </lineage>
</organism>
<dbReference type="SUPFAM" id="SSF52540">
    <property type="entry name" value="P-loop containing nucleoside triphosphate hydrolases"/>
    <property type="match status" value="1"/>
</dbReference>
<comment type="caution">
    <text evidence="10">The sequence shown here is derived from an EMBL/GenBank/DDBJ whole genome shotgun (WGS) entry which is preliminary data.</text>
</comment>
<dbReference type="RefSeq" id="WP_037450855.1">
    <property type="nucleotide sequence ID" value="NZ_AVFL01000006.1"/>
</dbReference>
<feature type="transmembrane region" description="Helical" evidence="7">
    <location>
        <begin position="137"/>
        <end position="167"/>
    </location>
</feature>
<dbReference type="PROSITE" id="PS50893">
    <property type="entry name" value="ABC_TRANSPORTER_2"/>
    <property type="match status" value="1"/>
</dbReference>
<evidence type="ECO:0000259" key="8">
    <source>
        <dbReference type="PROSITE" id="PS50893"/>
    </source>
</evidence>
<evidence type="ECO:0000256" key="7">
    <source>
        <dbReference type="SAM" id="Phobius"/>
    </source>
</evidence>
<evidence type="ECO:0000256" key="3">
    <source>
        <dbReference type="ARBA" id="ARBA00022741"/>
    </source>
</evidence>
<reference evidence="10 11" key="1">
    <citation type="submission" date="2013-08" db="EMBL/GenBank/DDBJ databases">
        <title>The genome sequence of Skermanella stibiiresistens.</title>
        <authorList>
            <person name="Zhu W."/>
            <person name="Wang G."/>
        </authorList>
    </citation>
    <scope>NUCLEOTIDE SEQUENCE [LARGE SCALE GENOMIC DNA]</scope>
    <source>
        <strain evidence="10 11">SB22</strain>
    </source>
</reference>
<feature type="domain" description="ABC transporter" evidence="8">
    <location>
        <begin position="328"/>
        <end position="556"/>
    </location>
</feature>
<feature type="transmembrane region" description="Helical" evidence="7">
    <location>
        <begin position="52"/>
        <end position="69"/>
    </location>
</feature>
<accession>W9H4C9</accession>
<protein>
    <recommendedName>
        <fullName evidence="12">ATP-binding protein</fullName>
    </recommendedName>
</protein>
<evidence type="ECO:0000313" key="10">
    <source>
        <dbReference type="EMBL" id="EWY40914.1"/>
    </source>
</evidence>
<feature type="transmembrane region" description="Helical" evidence="7">
    <location>
        <begin position="20"/>
        <end position="40"/>
    </location>
</feature>
<dbReference type="STRING" id="1385369.N825_33830"/>
<dbReference type="InterPro" id="IPR003593">
    <property type="entry name" value="AAA+_ATPase"/>
</dbReference>
<dbReference type="CDD" id="cd03228">
    <property type="entry name" value="ABCC_MRP_Like"/>
    <property type="match status" value="1"/>
</dbReference>
<name>W9H4C9_9PROT</name>
<keyword evidence="2 7" id="KW-0812">Transmembrane</keyword>
<keyword evidence="4" id="KW-0067">ATP-binding</keyword>
<dbReference type="InterPro" id="IPR003439">
    <property type="entry name" value="ABC_transporter-like_ATP-bd"/>
</dbReference>
<dbReference type="GO" id="GO:0005524">
    <property type="term" value="F:ATP binding"/>
    <property type="evidence" value="ECO:0007669"/>
    <property type="project" value="UniProtKB-KW"/>
</dbReference>
<dbReference type="PATRIC" id="fig|1385369.3.peg.2209"/>
<comment type="subcellular location">
    <subcellularLocation>
        <location evidence="1">Cell membrane</location>
        <topology evidence="1">Multi-pass membrane protein</topology>
    </subcellularLocation>
</comment>
<evidence type="ECO:0000256" key="4">
    <source>
        <dbReference type="ARBA" id="ARBA00022840"/>
    </source>
</evidence>
<dbReference type="PANTHER" id="PTHR43394">
    <property type="entry name" value="ATP-DEPENDENT PERMEASE MDL1, MITOCHONDRIAL"/>
    <property type="match status" value="1"/>
</dbReference>
<evidence type="ECO:0000256" key="1">
    <source>
        <dbReference type="ARBA" id="ARBA00004651"/>
    </source>
</evidence>
<dbReference type="PANTHER" id="PTHR43394:SF1">
    <property type="entry name" value="ATP-BINDING CASSETTE SUB-FAMILY B MEMBER 10, MITOCHONDRIAL"/>
    <property type="match status" value="1"/>
</dbReference>
<dbReference type="EMBL" id="AVFL01000006">
    <property type="protein sequence ID" value="EWY40914.1"/>
    <property type="molecule type" value="Genomic_DNA"/>
</dbReference>
<dbReference type="SUPFAM" id="SSF90123">
    <property type="entry name" value="ABC transporter transmembrane region"/>
    <property type="match status" value="1"/>
</dbReference>
<gene>
    <name evidence="10" type="ORF">N825_33830</name>
</gene>
<dbReference type="Proteomes" id="UP000019486">
    <property type="component" value="Unassembled WGS sequence"/>
</dbReference>
<evidence type="ECO:0000256" key="2">
    <source>
        <dbReference type="ARBA" id="ARBA00022692"/>
    </source>
</evidence>
<evidence type="ECO:0000256" key="5">
    <source>
        <dbReference type="ARBA" id="ARBA00022989"/>
    </source>
</evidence>
<evidence type="ECO:0000259" key="9">
    <source>
        <dbReference type="PROSITE" id="PS50929"/>
    </source>
</evidence>
<dbReference type="Pfam" id="PF00664">
    <property type="entry name" value="ABC_membrane"/>
    <property type="match status" value="1"/>
</dbReference>
<keyword evidence="6 7" id="KW-0472">Membrane</keyword>
<dbReference type="InterPro" id="IPR011527">
    <property type="entry name" value="ABC1_TM_dom"/>
</dbReference>
<dbReference type="OrthoDB" id="9772049at2"/>
<dbReference type="GO" id="GO:0016887">
    <property type="term" value="F:ATP hydrolysis activity"/>
    <property type="evidence" value="ECO:0007669"/>
    <property type="project" value="InterPro"/>
</dbReference>
<feature type="domain" description="ABC transmembrane type-1" evidence="9">
    <location>
        <begin position="18"/>
        <end position="297"/>
    </location>
</feature>
<evidence type="ECO:0000313" key="11">
    <source>
        <dbReference type="Proteomes" id="UP000019486"/>
    </source>
</evidence>
<dbReference type="InterPro" id="IPR039421">
    <property type="entry name" value="Type_1_exporter"/>
</dbReference>
<dbReference type="GO" id="GO:0015421">
    <property type="term" value="F:ABC-type oligopeptide transporter activity"/>
    <property type="evidence" value="ECO:0007669"/>
    <property type="project" value="TreeGrafter"/>
</dbReference>
<dbReference type="GO" id="GO:0005886">
    <property type="term" value="C:plasma membrane"/>
    <property type="evidence" value="ECO:0007669"/>
    <property type="project" value="UniProtKB-SubCell"/>
</dbReference>
<dbReference type="PROSITE" id="PS50929">
    <property type="entry name" value="ABC_TM1F"/>
    <property type="match status" value="1"/>
</dbReference>
<dbReference type="InterPro" id="IPR027417">
    <property type="entry name" value="P-loop_NTPase"/>
</dbReference>
<keyword evidence="11" id="KW-1185">Reference proteome</keyword>
<dbReference type="Pfam" id="PF00005">
    <property type="entry name" value="ABC_tran"/>
    <property type="match status" value="1"/>
</dbReference>
<dbReference type="SMART" id="SM00382">
    <property type="entry name" value="AAA"/>
    <property type="match status" value="1"/>
</dbReference>
<dbReference type="Gene3D" id="1.20.1560.10">
    <property type="entry name" value="ABC transporter type 1, transmembrane domain"/>
    <property type="match status" value="1"/>
</dbReference>